<evidence type="ECO:0000313" key="1">
    <source>
        <dbReference type="EMBL" id="STT54059.1"/>
    </source>
</evidence>
<accession>A0A377WHU9</accession>
<organism evidence="1 2">
    <name type="scientific">Klebsiella pneumoniae</name>
    <dbReference type="NCBI Taxonomy" id="573"/>
    <lineage>
        <taxon>Bacteria</taxon>
        <taxon>Pseudomonadati</taxon>
        <taxon>Pseudomonadota</taxon>
        <taxon>Gammaproteobacteria</taxon>
        <taxon>Enterobacterales</taxon>
        <taxon>Enterobacteriaceae</taxon>
        <taxon>Klebsiella/Raoultella group</taxon>
        <taxon>Klebsiella</taxon>
        <taxon>Klebsiella pneumoniae complex</taxon>
    </lineage>
</organism>
<sequence>MNFPLIANVVVFAVLLFALGKHAINSGAWPEKCWSVWRLAWSLVWRCS</sequence>
<evidence type="ECO:0000313" key="2">
    <source>
        <dbReference type="Proteomes" id="UP000254799"/>
    </source>
</evidence>
<dbReference type="Proteomes" id="UP000254799">
    <property type="component" value="Unassembled WGS sequence"/>
</dbReference>
<proteinExistence type="predicted"/>
<reference evidence="1 2" key="1">
    <citation type="submission" date="2018-06" db="EMBL/GenBank/DDBJ databases">
        <authorList>
            <consortium name="Pathogen Informatics"/>
            <person name="Doyle S."/>
        </authorList>
    </citation>
    <scope>NUCLEOTIDE SEQUENCE [LARGE SCALE GENOMIC DNA]</scope>
    <source>
        <strain evidence="1 2">NCTC8849</strain>
    </source>
</reference>
<dbReference type="AlphaFoldDB" id="A0A377WHU9"/>
<gene>
    <name evidence="1" type="ORF">NCTC8849_02641</name>
</gene>
<protein>
    <recommendedName>
        <fullName evidence="3">Sodium:dicarboxylate symporter</fullName>
    </recommendedName>
</protein>
<dbReference type="EMBL" id="UGLC01000002">
    <property type="protein sequence ID" value="STT54059.1"/>
    <property type="molecule type" value="Genomic_DNA"/>
</dbReference>
<name>A0A377WHU9_KLEPN</name>
<evidence type="ECO:0008006" key="3">
    <source>
        <dbReference type="Google" id="ProtNLM"/>
    </source>
</evidence>